<keyword evidence="10" id="KW-0325">Glycoprotein</keyword>
<dbReference type="Proteomes" id="UP000822688">
    <property type="component" value="Chromosome 2"/>
</dbReference>
<dbReference type="InterPro" id="IPR008630">
    <property type="entry name" value="Glyco_trans_34"/>
</dbReference>
<dbReference type="FunFam" id="3.90.550.10:FF:000101">
    <property type="entry name" value="Probable glycosyltransferase 5"/>
    <property type="match status" value="1"/>
</dbReference>
<protein>
    <submittedName>
        <fullName evidence="12">Uncharacterized protein</fullName>
    </submittedName>
</protein>
<keyword evidence="5 11" id="KW-0812">Transmembrane</keyword>
<evidence type="ECO:0000256" key="8">
    <source>
        <dbReference type="ARBA" id="ARBA00023034"/>
    </source>
</evidence>
<keyword evidence="4" id="KW-0808">Transferase</keyword>
<evidence type="ECO:0000256" key="1">
    <source>
        <dbReference type="ARBA" id="ARBA00004323"/>
    </source>
</evidence>
<comment type="caution">
    <text evidence="12">The sequence shown here is derived from an EMBL/GenBank/DDBJ whole genome shotgun (WGS) entry which is preliminary data.</text>
</comment>
<reference evidence="12" key="1">
    <citation type="submission" date="2020-06" db="EMBL/GenBank/DDBJ databases">
        <title>WGS assembly of Ceratodon purpureus strain R40.</title>
        <authorList>
            <person name="Carey S.B."/>
            <person name="Jenkins J."/>
            <person name="Shu S."/>
            <person name="Lovell J.T."/>
            <person name="Sreedasyam A."/>
            <person name="Maumus F."/>
            <person name="Tiley G.P."/>
            <person name="Fernandez-Pozo N."/>
            <person name="Barry K."/>
            <person name="Chen C."/>
            <person name="Wang M."/>
            <person name="Lipzen A."/>
            <person name="Daum C."/>
            <person name="Saski C.A."/>
            <person name="Payton A.C."/>
            <person name="Mcbreen J.C."/>
            <person name="Conrad R.E."/>
            <person name="Kollar L.M."/>
            <person name="Olsson S."/>
            <person name="Huttunen S."/>
            <person name="Landis J.B."/>
            <person name="Wickett N.J."/>
            <person name="Johnson M.G."/>
            <person name="Rensing S.A."/>
            <person name="Grimwood J."/>
            <person name="Schmutz J."/>
            <person name="Mcdaniel S.F."/>
        </authorList>
    </citation>
    <scope>NUCLEOTIDE SEQUENCE</scope>
    <source>
        <strain evidence="12">R40</strain>
    </source>
</reference>
<dbReference type="EMBL" id="CM026422">
    <property type="protein sequence ID" value="KAG0587358.1"/>
    <property type="molecule type" value="Genomic_DNA"/>
</dbReference>
<evidence type="ECO:0000256" key="11">
    <source>
        <dbReference type="SAM" id="Phobius"/>
    </source>
</evidence>
<evidence type="ECO:0000256" key="6">
    <source>
        <dbReference type="ARBA" id="ARBA00022968"/>
    </source>
</evidence>
<comment type="subcellular location">
    <subcellularLocation>
        <location evidence="1">Golgi apparatus membrane</location>
        <topology evidence="1">Single-pass type II membrane protein</topology>
    </subcellularLocation>
</comment>
<evidence type="ECO:0000256" key="4">
    <source>
        <dbReference type="ARBA" id="ARBA00022679"/>
    </source>
</evidence>
<evidence type="ECO:0000256" key="3">
    <source>
        <dbReference type="ARBA" id="ARBA00022676"/>
    </source>
</evidence>
<keyword evidence="13" id="KW-1185">Reference proteome</keyword>
<accession>A0A8T0IXA8</accession>
<dbReference type="PANTHER" id="PTHR31311:SF44">
    <property type="entry name" value="GLYCOSYLTRANSFERASE 2-RELATED"/>
    <property type="match status" value="1"/>
</dbReference>
<dbReference type="PANTHER" id="PTHR31311">
    <property type="entry name" value="XYLOGLUCAN 6-XYLOSYLTRANSFERASE 5-RELATED-RELATED"/>
    <property type="match status" value="1"/>
</dbReference>
<proteinExistence type="inferred from homology"/>
<evidence type="ECO:0000256" key="7">
    <source>
        <dbReference type="ARBA" id="ARBA00022989"/>
    </source>
</evidence>
<organism evidence="12 13">
    <name type="scientific">Ceratodon purpureus</name>
    <name type="common">Fire moss</name>
    <name type="synonym">Dicranum purpureum</name>
    <dbReference type="NCBI Taxonomy" id="3225"/>
    <lineage>
        <taxon>Eukaryota</taxon>
        <taxon>Viridiplantae</taxon>
        <taxon>Streptophyta</taxon>
        <taxon>Embryophyta</taxon>
        <taxon>Bryophyta</taxon>
        <taxon>Bryophytina</taxon>
        <taxon>Bryopsida</taxon>
        <taxon>Dicranidae</taxon>
        <taxon>Pseudoditrichales</taxon>
        <taxon>Ditrichaceae</taxon>
        <taxon>Ceratodon</taxon>
    </lineage>
</organism>
<keyword evidence="6" id="KW-0735">Signal-anchor</keyword>
<dbReference type="Gene3D" id="3.90.550.10">
    <property type="entry name" value="Spore Coat Polysaccharide Biosynthesis Protein SpsA, Chain A"/>
    <property type="match status" value="1"/>
</dbReference>
<sequence>MKDTMKSLDTKWRTLVSNQSSRAVAKLGTFKSRSVQKSVYNIRLTILCGLITILVLRGTIGTGFFTFGSGGTEPETKHDDGLERRALTNPVEDIVKEPETTEKEPSFDKDVPFALGPRISNWDQQRAEWLSTHQNVTKNKFGRERVILISGSASKPCRNSVGDHLLVKSLKNKVDYTRLHDIELFYSMAVVDSQMSSFWVKHPMIRKMMLTHPEAEWIWWMDSDAMFTDMTFEIPFHKYEDHNMIIHGFEDLLFEKNSWVGINAGSFLMRNCQWSLDMLDAWTSMGHPRVAVEYGKKLSEVLLDRPIFDSDDQSVLAYLLVTQTQKWAPKVYLENSYYLHGYWVIIADRYEDIMANNKPGTGDEKWPFVTHFVGCKPCGKEASYGIKRCVLQMERAFNFGDNQILQRYGYQHRTLNSSKEIGRVRVDSADPLGLGLPTVSVP</sequence>
<dbReference type="InterPro" id="IPR029044">
    <property type="entry name" value="Nucleotide-diphossugar_trans"/>
</dbReference>
<gene>
    <name evidence="12" type="ORF">KC19_2G158800</name>
</gene>
<evidence type="ECO:0000256" key="5">
    <source>
        <dbReference type="ARBA" id="ARBA00022692"/>
    </source>
</evidence>
<keyword evidence="8" id="KW-0333">Golgi apparatus</keyword>
<dbReference type="GO" id="GO:0000139">
    <property type="term" value="C:Golgi membrane"/>
    <property type="evidence" value="ECO:0007669"/>
    <property type="project" value="UniProtKB-SubCell"/>
</dbReference>
<evidence type="ECO:0000256" key="10">
    <source>
        <dbReference type="ARBA" id="ARBA00023180"/>
    </source>
</evidence>
<dbReference type="AlphaFoldDB" id="A0A8T0IXA8"/>
<evidence type="ECO:0000313" key="13">
    <source>
        <dbReference type="Proteomes" id="UP000822688"/>
    </source>
</evidence>
<name>A0A8T0IXA8_CERPU</name>
<keyword evidence="9 11" id="KW-0472">Membrane</keyword>
<evidence type="ECO:0000256" key="9">
    <source>
        <dbReference type="ARBA" id="ARBA00023136"/>
    </source>
</evidence>
<evidence type="ECO:0000256" key="2">
    <source>
        <dbReference type="ARBA" id="ARBA00005664"/>
    </source>
</evidence>
<evidence type="ECO:0000313" key="12">
    <source>
        <dbReference type="EMBL" id="KAG0587358.1"/>
    </source>
</evidence>
<keyword evidence="3" id="KW-0328">Glycosyltransferase</keyword>
<keyword evidence="7 11" id="KW-1133">Transmembrane helix</keyword>
<dbReference type="GO" id="GO:0016757">
    <property type="term" value="F:glycosyltransferase activity"/>
    <property type="evidence" value="ECO:0007669"/>
    <property type="project" value="UniProtKB-KW"/>
</dbReference>
<dbReference type="Pfam" id="PF05637">
    <property type="entry name" value="Glyco_transf_34"/>
    <property type="match status" value="1"/>
</dbReference>
<comment type="similarity">
    <text evidence="2">Belongs to the glycosyltransferase 34 family.</text>
</comment>
<feature type="transmembrane region" description="Helical" evidence="11">
    <location>
        <begin position="40"/>
        <end position="60"/>
    </location>
</feature>